<dbReference type="InterPro" id="IPR050266">
    <property type="entry name" value="AB_hydrolase_sf"/>
</dbReference>
<name>A0A0G1PLF6_9BACT</name>
<comment type="caution">
    <text evidence="2">The sequence shown here is derived from an EMBL/GenBank/DDBJ whole genome shotgun (WGS) entry which is preliminary data.</text>
</comment>
<evidence type="ECO:0000313" key="3">
    <source>
        <dbReference type="Proteomes" id="UP000034794"/>
    </source>
</evidence>
<dbReference type="AlphaFoldDB" id="A0A0G1PLF6"/>
<dbReference type="InterPro" id="IPR000073">
    <property type="entry name" value="AB_hydrolase_1"/>
</dbReference>
<dbReference type="PANTHER" id="PTHR43798:SF33">
    <property type="entry name" value="HYDROLASE, PUTATIVE (AFU_ORTHOLOGUE AFUA_2G14860)-RELATED"/>
    <property type="match status" value="1"/>
</dbReference>
<gene>
    <name evidence="2" type="ORF">UX47_C0002G0017</name>
</gene>
<evidence type="ECO:0000313" key="2">
    <source>
        <dbReference type="EMBL" id="KKU33609.1"/>
    </source>
</evidence>
<dbReference type="SUPFAM" id="SSF53474">
    <property type="entry name" value="alpha/beta-Hydrolases"/>
    <property type="match status" value="1"/>
</dbReference>
<feature type="domain" description="AB hydrolase-1" evidence="1">
    <location>
        <begin position="22"/>
        <end position="235"/>
    </location>
</feature>
<dbReference type="Proteomes" id="UP000034794">
    <property type="component" value="Unassembled WGS sequence"/>
</dbReference>
<dbReference type="PANTHER" id="PTHR43798">
    <property type="entry name" value="MONOACYLGLYCEROL LIPASE"/>
    <property type="match status" value="1"/>
</dbReference>
<accession>A0A0G1PLF6</accession>
<reference evidence="2 3" key="1">
    <citation type="journal article" date="2015" name="Nature">
        <title>rRNA introns, odd ribosomes, and small enigmatic genomes across a large radiation of phyla.</title>
        <authorList>
            <person name="Brown C.T."/>
            <person name="Hug L.A."/>
            <person name="Thomas B.C."/>
            <person name="Sharon I."/>
            <person name="Castelle C.J."/>
            <person name="Singh A."/>
            <person name="Wilkins M.J."/>
            <person name="Williams K.H."/>
            <person name="Banfield J.F."/>
        </authorList>
    </citation>
    <scope>NUCLEOTIDE SEQUENCE [LARGE SCALE GENOMIC DNA]</scope>
</reference>
<evidence type="ECO:0000259" key="1">
    <source>
        <dbReference type="Pfam" id="PF00561"/>
    </source>
</evidence>
<dbReference type="PRINTS" id="PR00111">
    <property type="entry name" value="ABHYDROLASE"/>
</dbReference>
<protein>
    <recommendedName>
        <fullName evidence="1">AB hydrolase-1 domain-containing protein</fullName>
    </recommendedName>
</protein>
<sequence length="251" mass="28849">MQTVVDGVLTNYEVFNPEQVNTLVILHGWGSSLQFWIPIAKQLSPNLRIILLDLPSFGSTAPLPNDPNIPEYTLFVKAFTQKLKLSHFILSGHSFGGQVTLDYALKFPHDLKSIILVSPAVVRERSKSAKFKIILAKVLRPLFSILPKHSFERFLGWYTPRDYSNSTEYQRRVLKKIVVYDLKPFLNQVKIPTDIIWGSEDFVIPYMGKYLAEHILDSHLHVIYGAHHLLYLTHPKKLVDVLSQIIDRLYV</sequence>
<dbReference type="Pfam" id="PF00561">
    <property type="entry name" value="Abhydrolase_1"/>
    <property type="match status" value="1"/>
</dbReference>
<dbReference type="Gene3D" id="3.40.50.1820">
    <property type="entry name" value="alpha/beta hydrolase"/>
    <property type="match status" value="1"/>
</dbReference>
<dbReference type="GO" id="GO:0016020">
    <property type="term" value="C:membrane"/>
    <property type="evidence" value="ECO:0007669"/>
    <property type="project" value="TreeGrafter"/>
</dbReference>
<dbReference type="EMBL" id="LCMI01000002">
    <property type="protein sequence ID" value="KKU33609.1"/>
    <property type="molecule type" value="Genomic_DNA"/>
</dbReference>
<organism evidence="2 3">
    <name type="scientific">Candidatus Collierbacteria bacterium GW2011_GWA2_46_26</name>
    <dbReference type="NCBI Taxonomy" id="1618381"/>
    <lineage>
        <taxon>Bacteria</taxon>
        <taxon>Candidatus Collieribacteriota</taxon>
    </lineage>
</organism>
<proteinExistence type="predicted"/>
<dbReference type="InterPro" id="IPR029058">
    <property type="entry name" value="AB_hydrolase_fold"/>
</dbReference>